<comment type="subcellular location">
    <subcellularLocation>
        <location evidence="1">Cell membrane</location>
        <topology evidence="1">Multi-pass membrane protein</topology>
    </subcellularLocation>
</comment>
<name>A0A2M6W4Q9_9BACT</name>
<evidence type="ECO:0000256" key="4">
    <source>
        <dbReference type="ARBA" id="ARBA00022989"/>
    </source>
</evidence>
<keyword evidence="5 6" id="KW-0472">Membrane</keyword>
<evidence type="ECO:0000256" key="2">
    <source>
        <dbReference type="ARBA" id="ARBA00022475"/>
    </source>
</evidence>
<dbReference type="PANTHER" id="PTHR32309">
    <property type="entry name" value="TYROSINE-PROTEIN KINASE"/>
    <property type="match status" value="1"/>
</dbReference>
<keyword evidence="2" id="KW-1003">Cell membrane</keyword>
<evidence type="ECO:0000256" key="3">
    <source>
        <dbReference type="ARBA" id="ARBA00022692"/>
    </source>
</evidence>
<proteinExistence type="predicted"/>
<evidence type="ECO:0000313" key="9">
    <source>
        <dbReference type="Proteomes" id="UP000231183"/>
    </source>
</evidence>
<accession>A0A2M6W4Q9</accession>
<organism evidence="8 9">
    <name type="scientific">Candidatus Magasanikbacteria bacterium CG10_big_fil_rev_8_21_14_0_10_40_10</name>
    <dbReference type="NCBI Taxonomy" id="1974648"/>
    <lineage>
        <taxon>Bacteria</taxon>
        <taxon>Candidatus Magasanikiibacteriota</taxon>
    </lineage>
</organism>
<dbReference type="Pfam" id="PF02706">
    <property type="entry name" value="Wzz"/>
    <property type="match status" value="1"/>
</dbReference>
<keyword evidence="3 6" id="KW-0812">Transmembrane</keyword>
<feature type="transmembrane region" description="Helical" evidence="6">
    <location>
        <begin position="172"/>
        <end position="192"/>
    </location>
</feature>
<protein>
    <recommendedName>
        <fullName evidence="7">Polysaccharide chain length determinant N-terminal domain-containing protein</fullName>
    </recommendedName>
</protein>
<evidence type="ECO:0000259" key="7">
    <source>
        <dbReference type="Pfam" id="PF02706"/>
    </source>
</evidence>
<keyword evidence="4 6" id="KW-1133">Transmembrane helix</keyword>
<evidence type="ECO:0000256" key="1">
    <source>
        <dbReference type="ARBA" id="ARBA00004651"/>
    </source>
</evidence>
<evidence type="ECO:0000313" key="8">
    <source>
        <dbReference type="EMBL" id="PIT87777.1"/>
    </source>
</evidence>
<dbReference type="InterPro" id="IPR050445">
    <property type="entry name" value="Bact_polysacc_biosynth/exp"/>
</dbReference>
<dbReference type="InterPro" id="IPR003856">
    <property type="entry name" value="LPS_length_determ_N"/>
</dbReference>
<sequence>MSNVYLKNFKLIVLWAIIFGLLAGLGSIFLPRQYSAQSQVLVISKDRSGVDPYTQAKSAEQIGGNLAQVMKTDDFYQRVLKTSYSFDKTRWTALSARKARQQWNKDLEISTVYGTGLMNIVAYSKTKKDAVDLATAVGQTVANEGWEYAGGNVLIKYVSGPLEPLFPSRPNYVLNICLGIFIGAVLCALWLAKYRRHNLF</sequence>
<dbReference type="GO" id="GO:0005886">
    <property type="term" value="C:plasma membrane"/>
    <property type="evidence" value="ECO:0007669"/>
    <property type="project" value="UniProtKB-SubCell"/>
</dbReference>
<feature type="domain" description="Polysaccharide chain length determinant N-terminal" evidence="7">
    <location>
        <begin position="7"/>
        <end position="80"/>
    </location>
</feature>
<dbReference type="AlphaFoldDB" id="A0A2M6W4Q9"/>
<gene>
    <name evidence="8" type="ORF">COU31_00925</name>
</gene>
<dbReference type="PANTHER" id="PTHR32309:SF31">
    <property type="entry name" value="CAPSULAR EXOPOLYSACCHARIDE FAMILY"/>
    <property type="match status" value="1"/>
</dbReference>
<evidence type="ECO:0000256" key="6">
    <source>
        <dbReference type="SAM" id="Phobius"/>
    </source>
</evidence>
<reference evidence="9" key="1">
    <citation type="submission" date="2017-09" db="EMBL/GenBank/DDBJ databases">
        <title>Depth-based differentiation of microbial function through sediment-hosted aquifers and enrichment of novel symbionts in the deep terrestrial subsurface.</title>
        <authorList>
            <person name="Probst A.J."/>
            <person name="Ladd B."/>
            <person name="Jarett J.K."/>
            <person name="Geller-Mcgrath D.E."/>
            <person name="Sieber C.M.K."/>
            <person name="Emerson J.B."/>
            <person name="Anantharaman K."/>
            <person name="Thomas B.C."/>
            <person name="Malmstrom R."/>
            <person name="Stieglmeier M."/>
            <person name="Klingl A."/>
            <person name="Woyke T."/>
            <person name="Ryan C.M."/>
            <person name="Banfield J.F."/>
        </authorList>
    </citation>
    <scope>NUCLEOTIDE SEQUENCE [LARGE SCALE GENOMIC DNA]</scope>
</reference>
<feature type="transmembrane region" description="Helical" evidence="6">
    <location>
        <begin position="12"/>
        <end position="30"/>
    </location>
</feature>
<evidence type="ECO:0000256" key="5">
    <source>
        <dbReference type="ARBA" id="ARBA00023136"/>
    </source>
</evidence>
<comment type="caution">
    <text evidence="8">The sequence shown here is derived from an EMBL/GenBank/DDBJ whole genome shotgun (WGS) entry which is preliminary data.</text>
</comment>
<dbReference type="EMBL" id="PFBX01000006">
    <property type="protein sequence ID" value="PIT87777.1"/>
    <property type="molecule type" value="Genomic_DNA"/>
</dbReference>
<dbReference type="Proteomes" id="UP000231183">
    <property type="component" value="Unassembled WGS sequence"/>
</dbReference>